<sequence>MHDFRRFPIYNTTFASDHTAGAVLMGMLGICSGSLGLTADGVPVWAALFIGVTVFALTGIFLGLTRQMYTGTSAEYLTVRGLLRTRRTPWSDIQSIEVVRDRRGQDWVVVRDRNGRKTTLPYLTTATVPGVEEEASKLRGLWVEFRGEDWVAGRQDE</sequence>
<feature type="transmembrane region" description="Helical" evidence="1">
    <location>
        <begin position="45"/>
        <end position="64"/>
    </location>
</feature>
<comment type="caution">
    <text evidence="3">The sequence shown here is derived from an EMBL/GenBank/DDBJ whole genome shotgun (WGS) entry which is preliminary data.</text>
</comment>
<evidence type="ECO:0000259" key="2">
    <source>
        <dbReference type="Pfam" id="PF10756"/>
    </source>
</evidence>
<feature type="transmembrane region" description="Helical" evidence="1">
    <location>
        <begin position="20"/>
        <end position="39"/>
    </location>
</feature>
<dbReference type="InterPro" id="IPR019692">
    <property type="entry name" value="CFP-6_PH"/>
</dbReference>
<keyword evidence="1" id="KW-0472">Membrane</keyword>
<evidence type="ECO:0000313" key="3">
    <source>
        <dbReference type="EMBL" id="MFC3492776.1"/>
    </source>
</evidence>
<dbReference type="Proteomes" id="UP001595712">
    <property type="component" value="Unassembled WGS sequence"/>
</dbReference>
<dbReference type="RefSeq" id="WP_387974016.1">
    <property type="nucleotide sequence ID" value="NZ_JBHRWO010000010.1"/>
</dbReference>
<gene>
    <name evidence="3" type="ORF">ACFO8M_09790</name>
</gene>
<evidence type="ECO:0000256" key="1">
    <source>
        <dbReference type="SAM" id="Phobius"/>
    </source>
</evidence>
<organism evidence="3 4">
    <name type="scientific">Glycomyces rhizosphaerae</name>
    <dbReference type="NCBI Taxonomy" id="2054422"/>
    <lineage>
        <taxon>Bacteria</taxon>
        <taxon>Bacillati</taxon>
        <taxon>Actinomycetota</taxon>
        <taxon>Actinomycetes</taxon>
        <taxon>Glycomycetales</taxon>
        <taxon>Glycomycetaceae</taxon>
        <taxon>Glycomyces</taxon>
    </lineage>
</organism>
<evidence type="ECO:0000313" key="4">
    <source>
        <dbReference type="Proteomes" id="UP001595712"/>
    </source>
</evidence>
<feature type="domain" description="Low molecular weight protein antigen 6 PH" evidence="2">
    <location>
        <begin position="76"/>
        <end position="130"/>
    </location>
</feature>
<dbReference type="EMBL" id="JBHRWO010000010">
    <property type="protein sequence ID" value="MFC3492776.1"/>
    <property type="molecule type" value="Genomic_DNA"/>
</dbReference>
<dbReference type="Pfam" id="PF10756">
    <property type="entry name" value="bPH_6"/>
    <property type="match status" value="1"/>
</dbReference>
<proteinExistence type="predicted"/>
<keyword evidence="4" id="KW-1185">Reference proteome</keyword>
<reference evidence="4" key="1">
    <citation type="journal article" date="2019" name="Int. J. Syst. Evol. Microbiol.">
        <title>The Global Catalogue of Microorganisms (GCM) 10K type strain sequencing project: providing services to taxonomists for standard genome sequencing and annotation.</title>
        <authorList>
            <consortium name="The Broad Institute Genomics Platform"/>
            <consortium name="The Broad Institute Genome Sequencing Center for Infectious Disease"/>
            <person name="Wu L."/>
            <person name="Ma J."/>
        </authorList>
    </citation>
    <scope>NUCLEOTIDE SEQUENCE [LARGE SCALE GENOMIC DNA]</scope>
    <source>
        <strain evidence="4">CGMCC 4.7396</strain>
    </source>
</reference>
<accession>A0ABV7PZ33</accession>
<keyword evidence="1" id="KW-1133">Transmembrane helix</keyword>
<protein>
    <submittedName>
        <fullName evidence="3">PH domain-containing protein</fullName>
    </submittedName>
</protein>
<name>A0ABV7PZ33_9ACTN</name>
<keyword evidence="1" id="KW-0812">Transmembrane</keyword>